<dbReference type="SUPFAM" id="SSF102114">
    <property type="entry name" value="Radical SAM enzymes"/>
    <property type="match status" value="1"/>
</dbReference>
<dbReference type="PANTHER" id="PTHR30352">
    <property type="entry name" value="PYRUVATE FORMATE-LYASE-ACTIVATING ENZYME"/>
    <property type="match status" value="1"/>
</dbReference>
<proteinExistence type="predicted"/>
<evidence type="ECO:0000256" key="5">
    <source>
        <dbReference type="ARBA" id="ARBA00023014"/>
    </source>
</evidence>
<accession>A0AA96ZVR1</accession>
<dbReference type="InterPro" id="IPR027596">
    <property type="entry name" value="AmmeMemoSam_rS"/>
</dbReference>
<keyword evidence="9" id="KW-1185">Reference proteome</keyword>
<dbReference type="PROSITE" id="PS51918">
    <property type="entry name" value="RADICAL_SAM"/>
    <property type="match status" value="1"/>
</dbReference>
<protein>
    <recommendedName>
        <fullName evidence="7">Radical SAM core domain-containing protein</fullName>
    </recommendedName>
</protein>
<comment type="cofactor">
    <cofactor evidence="6">
        <name>[4Fe-4S] cluster</name>
        <dbReference type="ChEBI" id="CHEBI:49883"/>
    </cofactor>
    <text evidence="6">Binds 1 [4Fe-4S] cluster. The cluster is coordinated with 3 cysteines and an exchangeable S-adenosyl-L-methionine.</text>
</comment>
<evidence type="ECO:0000256" key="6">
    <source>
        <dbReference type="PIRSR" id="PIRSR004869-50"/>
    </source>
</evidence>
<dbReference type="GeneID" id="89228365"/>
<dbReference type="PANTHER" id="PTHR30352:SF5">
    <property type="entry name" value="PYRUVATE FORMATE-LYASE 1-ACTIVATING ENZYME"/>
    <property type="match status" value="1"/>
</dbReference>
<organism evidence="8 9">
    <name type="scientific">Methanolapillus ohkumae</name>
    <dbReference type="NCBI Taxonomy" id="3028298"/>
    <lineage>
        <taxon>Archaea</taxon>
        <taxon>Methanobacteriati</taxon>
        <taxon>Methanobacteriota</taxon>
        <taxon>Stenosarchaea group</taxon>
        <taxon>Methanomicrobia</taxon>
        <taxon>Methanosarcinales</taxon>
        <taxon>Methanosarcinaceae</taxon>
        <taxon>Methanolapillus</taxon>
    </lineage>
</organism>
<evidence type="ECO:0000256" key="2">
    <source>
        <dbReference type="ARBA" id="ARBA00022691"/>
    </source>
</evidence>
<dbReference type="NCBIfam" id="TIGR04337">
    <property type="entry name" value="AmmeMemoSam_rS"/>
    <property type="match status" value="1"/>
</dbReference>
<evidence type="ECO:0000313" key="9">
    <source>
        <dbReference type="Proteomes" id="UP001304970"/>
    </source>
</evidence>
<feature type="binding site" evidence="6">
    <location>
        <position position="96"/>
    </location>
    <ligand>
        <name>[4Fe-4S] cluster</name>
        <dbReference type="ChEBI" id="CHEBI:49883"/>
        <note>4Fe-4S-S-AdoMet</note>
    </ligand>
</feature>
<gene>
    <name evidence="8" type="ORF">MsAm2_09460</name>
</gene>
<dbReference type="AlphaFoldDB" id="A0AA96ZVR1"/>
<dbReference type="Gene3D" id="3.20.20.70">
    <property type="entry name" value="Aldolase class I"/>
    <property type="match status" value="1"/>
</dbReference>
<feature type="domain" description="Radical SAM core" evidence="7">
    <location>
        <begin position="74"/>
        <end position="306"/>
    </location>
</feature>
<sequence length="363" mass="41534">MNSSGVGPKPAMFFEPLPDNKVKCHLCSRRCLIFPGKTGFCRIRKNISGKLYSLNYGMVSSKAIDPVEKKPVYHFLPGTTTYSLGTIGCNFKCLHCQNWRISQVLFENKNNSDLDSDTGFLCYGPEKYDEEITPEEVIFRALFLESKSISFTYNEPTLWYEFIYDTAVLAKENGLYVILVTNGYMTPEALLKLAPFIDVYRVDIKAFNTNFYSKIAQADLEPVLLSAKKAKELRLHVEVVTLLIPGQNDDPREIKQMADWIFQNLGKETPVHLNAFHPDYRFTDVSHTPLSLLENSKKILNDAGLDYVYIGNIESKYRNTYCPDCKTLLIHRSYSLADFVNLKKDNGKHICEKCGREIYLFDP</sequence>
<keyword evidence="5 6" id="KW-0411">Iron-sulfur</keyword>
<keyword evidence="3 6" id="KW-0479">Metal-binding</keyword>
<dbReference type="RefSeq" id="WP_338097135.1">
    <property type="nucleotide sequence ID" value="NZ_CP131061.1"/>
</dbReference>
<evidence type="ECO:0000313" key="8">
    <source>
        <dbReference type="EMBL" id="WNY27155.1"/>
    </source>
</evidence>
<evidence type="ECO:0000259" key="7">
    <source>
        <dbReference type="PROSITE" id="PS51918"/>
    </source>
</evidence>
<dbReference type="CDD" id="cd01335">
    <property type="entry name" value="Radical_SAM"/>
    <property type="match status" value="1"/>
</dbReference>
<dbReference type="GO" id="GO:0046872">
    <property type="term" value="F:metal ion binding"/>
    <property type="evidence" value="ECO:0007669"/>
    <property type="project" value="UniProtKB-KW"/>
</dbReference>
<name>A0AA96ZVR1_9EURY</name>
<keyword evidence="2 6" id="KW-0949">S-adenosyl-L-methionine</keyword>
<evidence type="ECO:0000256" key="1">
    <source>
        <dbReference type="ARBA" id="ARBA00022485"/>
    </source>
</evidence>
<dbReference type="InterPro" id="IPR016431">
    <property type="entry name" value="Pyrv-formate_lyase-activ_prd"/>
</dbReference>
<evidence type="ECO:0000256" key="3">
    <source>
        <dbReference type="ARBA" id="ARBA00022723"/>
    </source>
</evidence>
<dbReference type="InterPro" id="IPR058240">
    <property type="entry name" value="rSAM_sf"/>
</dbReference>
<evidence type="ECO:0000256" key="4">
    <source>
        <dbReference type="ARBA" id="ARBA00023004"/>
    </source>
</evidence>
<dbReference type="Proteomes" id="UP001304970">
    <property type="component" value="Chromosome"/>
</dbReference>
<keyword evidence="4 6" id="KW-0408">Iron</keyword>
<keyword evidence="1" id="KW-0004">4Fe-4S</keyword>
<dbReference type="SFLD" id="SFLDG01101">
    <property type="entry name" value="Uncharacterised_Radical_SAM_Su"/>
    <property type="match status" value="1"/>
</dbReference>
<dbReference type="EMBL" id="CP131061">
    <property type="protein sequence ID" value="WNY27155.1"/>
    <property type="molecule type" value="Genomic_DNA"/>
</dbReference>
<feature type="binding site" evidence="6">
    <location>
        <position position="93"/>
    </location>
    <ligand>
        <name>[4Fe-4S] cluster</name>
        <dbReference type="ChEBI" id="CHEBI:49883"/>
        <note>4Fe-4S-S-AdoMet</note>
    </ligand>
</feature>
<dbReference type="GO" id="GO:0051539">
    <property type="term" value="F:4 iron, 4 sulfur cluster binding"/>
    <property type="evidence" value="ECO:0007669"/>
    <property type="project" value="UniProtKB-KW"/>
</dbReference>
<dbReference type="SFLD" id="SFLDS00029">
    <property type="entry name" value="Radical_SAM"/>
    <property type="match status" value="1"/>
</dbReference>
<dbReference type="PIRSF" id="PIRSF004869">
    <property type="entry name" value="PflX_prd"/>
    <property type="match status" value="1"/>
</dbReference>
<feature type="binding site" evidence="6">
    <location>
        <position position="89"/>
    </location>
    <ligand>
        <name>[4Fe-4S] cluster</name>
        <dbReference type="ChEBI" id="CHEBI:49883"/>
        <note>4Fe-4S-S-AdoMet</note>
    </ligand>
</feature>
<dbReference type="InterPro" id="IPR013785">
    <property type="entry name" value="Aldolase_TIM"/>
</dbReference>
<reference evidence="8 9" key="1">
    <citation type="submission" date="2023-07" db="EMBL/GenBank/DDBJ databases">
        <title>Closed genome sequence of Methanosarcinaceae archaeon Am2.</title>
        <authorList>
            <person name="Poehlein A."/>
            <person name="Protasov E."/>
            <person name="Platt K."/>
            <person name="Reeh H."/>
            <person name="Daniel R."/>
            <person name="Brune A."/>
        </authorList>
    </citation>
    <scope>NUCLEOTIDE SEQUENCE [LARGE SCALE GENOMIC DNA]</scope>
    <source>
        <strain evidence="8 9">Am2</strain>
    </source>
</reference>
<dbReference type="InterPro" id="IPR034457">
    <property type="entry name" value="Organic_radical-activating"/>
</dbReference>
<dbReference type="Pfam" id="PF04055">
    <property type="entry name" value="Radical_SAM"/>
    <property type="match status" value="1"/>
</dbReference>
<dbReference type="GO" id="GO:0003824">
    <property type="term" value="F:catalytic activity"/>
    <property type="evidence" value="ECO:0007669"/>
    <property type="project" value="InterPro"/>
</dbReference>
<dbReference type="InterPro" id="IPR007197">
    <property type="entry name" value="rSAM"/>
</dbReference>